<dbReference type="SMART" id="SM00397">
    <property type="entry name" value="t_SNARE"/>
    <property type="match status" value="1"/>
</dbReference>
<gene>
    <name evidence="9" type="ORF">SmJEL517_g03157</name>
</gene>
<sequence>MAEEDLQEWEKEAEHLQSTADELTTHILERKRLKSRGLDISGIERQIATSQSTLKDGIASLEQQLSTAESRGGIPSADLKRWENMILALSKQYDRVEFLAKADDSNPDARAQLFAKQPAPAQPSAASTHLLEDDGTPLESLNNQEFLQLQDRIMQEQDNHLDELAVSIGRHKHIGLMISEELDLHADLLEETEVAVDTTRSRLGAAGRRLTTITKNTNSRGITAICILFVILIIIIVIARR</sequence>
<dbReference type="PANTHER" id="PTHR12791">
    <property type="entry name" value="GOLGI SNARE BET1-RELATED"/>
    <property type="match status" value="1"/>
</dbReference>
<dbReference type="Proteomes" id="UP000319731">
    <property type="component" value="Unassembled WGS sequence"/>
</dbReference>
<evidence type="ECO:0000259" key="8">
    <source>
        <dbReference type="PROSITE" id="PS50192"/>
    </source>
</evidence>
<dbReference type="GO" id="GO:0012505">
    <property type="term" value="C:endomembrane system"/>
    <property type="evidence" value="ECO:0007669"/>
    <property type="project" value="UniProtKB-ARBA"/>
</dbReference>
<accession>A0A507BZF5</accession>
<feature type="transmembrane region" description="Helical" evidence="7">
    <location>
        <begin position="221"/>
        <end position="239"/>
    </location>
</feature>
<dbReference type="EMBL" id="QEAO01000015">
    <property type="protein sequence ID" value="TPX34177.1"/>
    <property type="molecule type" value="Genomic_DNA"/>
</dbReference>
<dbReference type="GO" id="GO:0016020">
    <property type="term" value="C:membrane"/>
    <property type="evidence" value="ECO:0007669"/>
    <property type="project" value="UniProtKB-SubCell"/>
</dbReference>
<keyword evidence="4 7" id="KW-1133">Transmembrane helix</keyword>
<evidence type="ECO:0000256" key="5">
    <source>
        <dbReference type="ARBA" id="ARBA00023136"/>
    </source>
</evidence>
<evidence type="ECO:0000256" key="3">
    <source>
        <dbReference type="ARBA" id="ARBA00022692"/>
    </source>
</evidence>
<evidence type="ECO:0000256" key="1">
    <source>
        <dbReference type="ARBA" id="ARBA00004167"/>
    </source>
</evidence>
<feature type="compositionally biased region" description="Low complexity" evidence="6">
    <location>
        <begin position="117"/>
        <end position="127"/>
    </location>
</feature>
<evidence type="ECO:0000256" key="7">
    <source>
        <dbReference type="SAM" id="Phobius"/>
    </source>
</evidence>
<organism evidence="9 10">
    <name type="scientific">Synchytrium microbalum</name>
    <dbReference type="NCBI Taxonomy" id="1806994"/>
    <lineage>
        <taxon>Eukaryota</taxon>
        <taxon>Fungi</taxon>
        <taxon>Fungi incertae sedis</taxon>
        <taxon>Chytridiomycota</taxon>
        <taxon>Chytridiomycota incertae sedis</taxon>
        <taxon>Chytridiomycetes</taxon>
        <taxon>Synchytriales</taxon>
        <taxon>Synchytriaceae</taxon>
        <taxon>Synchytrium</taxon>
    </lineage>
</organism>
<keyword evidence="3 7" id="KW-0812">Transmembrane</keyword>
<dbReference type="CDD" id="cd15859">
    <property type="entry name" value="SNARE_SYN8"/>
    <property type="match status" value="1"/>
</dbReference>
<dbReference type="Gene3D" id="1.20.5.110">
    <property type="match status" value="1"/>
</dbReference>
<evidence type="ECO:0000256" key="2">
    <source>
        <dbReference type="ARBA" id="ARBA00022448"/>
    </source>
</evidence>
<evidence type="ECO:0000313" key="10">
    <source>
        <dbReference type="Proteomes" id="UP000319731"/>
    </source>
</evidence>
<evidence type="ECO:0000256" key="6">
    <source>
        <dbReference type="SAM" id="MobiDB-lite"/>
    </source>
</evidence>
<name>A0A507BZF5_9FUNG</name>
<proteinExistence type="predicted"/>
<keyword evidence="5 7" id="KW-0472">Membrane</keyword>
<reference evidence="9 10" key="1">
    <citation type="journal article" date="2019" name="Sci. Rep.">
        <title>Comparative genomics of chytrid fungi reveal insights into the obligate biotrophic and pathogenic lifestyle of Synchytrium endobioticum.</title>
        <authorList>
            <person name="van de Vossenberg B.T.L.H."/>
            <person name="Warris S."/>
            <person name="Nguyen H.D.T."/>
            <person name="van Gent-Pelzer M.P.E."/>
            <person name="Joly D.L."/>
            <person name="van de Geest H.C."/>
            <person name="Bonants P.J.M."/>
            <person name="Smith D.S."/>
            <person name="Levesque C.A."/>
            <person name="van der Lee T.A.J."/>
        </authorList>
    </citation>
    <scope>NUCLEOTIDE SEQUENCE [LARGE SCALE GENOMIC DNA]</scope>
    <source>
        <strain evidence="9 10">JEL517</strain>
    </source>
</reference>
<evidence type="ECO:0000256" key="4">
    <source>
        <dbReference type="ARBA" id="ARBA00022989"/>
    </source>
</evidence>
<dbReference type="GeneID" id="42004382"/>
<dbReference type="InterPro" id="IPR000727">
    <property type="entry name" value="T_SNARE_dom"/>
</dbReference>
<dbReference type="STRING" id="1806994.A0A507BZF5"/>
<dbReference type="AlphaFoldDB" id="A0A507BZF5"/>
<feature type="region of interest" description="Disordered" evidence="6">
    <location>
        <begin position="1"/>
        <end position="20"/>
    </location>
</feature>
<feature type="region of interest" description="Disordered" evidence="6">
    <location>
        <begin position="116"/>
        <end position="135"/>
    </location>
</feature>
<comment type="caution">
    <text evidence="9">The sequence shown here is derived from an EMBL/GenBank/DDBJ whole genome shotgun (WGS) entry which is preliminary data.</text>
</comment>
<dbReference type="SUPFAM" id="SSF58038">
    <property type="entry name" value="SNARE fusion complex"/>
    <property type="match status" value="1"/>
</dbReference>
<evidence type="ECO:0000313" key="9">
    <source>
        <dbReference type="EMBL" id="TPX34177.1"/>
    </source>
</evidence>
<protein>
    <recommendedName>
        <fullName evidence="8">t-SNARE coiled-coil homology domain-containing protein</fullName>
    </recommendedName>
</protein>
<keyword evidence="10" id="KW-1185">Reference proteome</keyword>
<feature type="domain" description="T-SNARE coiled-coil homology" evidence="8">
    <location>
        <begin position="151"/>
        <end position="213"/>
    </location>
</feature>
<keyword evidence="2" id="KW-0813">Transport</keyword>
<dbReference type="PROSITE" id="PS50192">
    <property type="entry name" value="T_SNARE"/>
    <property type="match status" value="1"/>
</dbReference>
<comment type="subcellular location">
    <subcellularLocation>
        <location evidence="1">Membrane</location>
        <topology evidence="1">Single-pass membrane protein</topology>
    </subcellularLocation>
</comment>
<dbReference type="RefSeq" id="XP_031024974.1">
    <property type="nucleotide sequence ID" value="XM_031169085.1"/>
</dbReference>
<dbReference type="GO" id="GO:0005737">
    <property type="term" value="C:cytoplasm"/>
    <property type="evidence" value="ECO:0007669"/>
    <property type="project" value="UniProtKB-ARBA"/>
</dbReference>
<dbReference type="OrthoDB" id="244190at2759"/>